<reference evidence="4 5" key="1">
    <citation type="submission" date="2023-09" db="EMBL/GenBank/DDBJ databases">
        <title>Analysis of phage genome (vB_Yru_GN1) of the bacterium (Yersinia ruckeri).</title>
        <authorList>
            <person name="Ganjoor M.S."/>
            <person name="Bouzari M."/>
            <person name="Soleimani-Delfan A."/>
        </authorList>
    </citation>
    <scope>NUCLEOTIDE SEQUENCE [LARGE SCALE GENOMIC DNA]</scope>
    <source>
        <strain evidence="5">vB_Yru_GN1</strain>
    </source>
</reference>
<dbReference type="Gene3D" id="3.90.1340.10">
    <property type="entry name" value="Phage tail collar domain"/>
    <property type="match status" value="1"/>
</dbReference>
<dbReference type="EMBL" id="LC779065">
    <property type="protein sequence ID" value="BES79829.1"/>
    <property type="molecule type" value="Genomic_DNA"/>
</dbReference>
<keyword evidence="1" id="KW-1230">Viral tail fiber protein</keyword>
<dbReference type="PANTHER" id="PTHR35191">
    <property type="entry name" value="PROPHAGE SIDE TAIL FIBER PROTEIN HOMOLOG STFQ-RELATED"/>
    <property type="match status" value="1"/>
</dbReference>
<dbReference type="GO" id="GO:0098024">
    <property type="term" value="C:virus tail, fiber"/>
    <property type="evidence" value="ECO:0007669"/>
    <property type="project" value="UniProtKB-KW"/>
</dbReference>
<protein>
    <submittedName>
        <fullName evidence="4">Phage tail protein</fullName>
    </submittedName>
</protein>
<evidence type="ECO:0000256" key="1">
    <source>
        <dbReference type="ARBA" id="ARBA00022672"/>
    </source>
</evidence>
<keyword evidence="2" id="KW-0945">Host-virus interaction</keyword>
<sequence>MGGYLGQGVSDIITPDKVQGGTVTITGDSTLSPKLNADLIYVDFSSSLNITITLPKVSNKLRFSDITLEIINAPSANVNTKRLTIAMDPSDTFVGSNGETSTKVLDSKIVATGQRITLTHDSDKYWKRILLSENDPLGVSQKATAVPYGVTLSEYFLNASSGFYRIDSGTYYTNDMGFDPGIWYDILVTSHEISKYKTILAINSDGNVMNGAFIAGSWTGFKGTNIPPGVPIPYPGSTAPPGYLLVNGGSFDKTKYPQLGLLYPSGVLPDLRGQFIRGWDNGRGIDPSRSILSDQSATQLRPALWDHFGKDGSAATNAIGIGFSDPDTLTTGQPVNARSSGNVIPEVGNGDTGITGNILTAGVGNTGYWISTRPRNVAYNYIVRAQ</sequence>
<dbReference type="InterPro" id="IPR037053">
    <property type="entry name" value="Phage_tail_collar_dom_sf"/>
</dbReference>
<evidence type="ECO:0000256" key="2">
    <source>
        <dbReference type="ARBA" id="ARBA00022804"/>
    </source>
</evidence>
<dbReference type="InterPro" id="IPR011083">
    <property type="entry name" value="Phage_tail_collar_dom"/>
</dbReference>
<evidence type="ECO:0000313" key="5">
    <source>
        <dbReference type="Proteomes" id="UP001304813"/>
    </source>
</evidence>
<evidence type="ECO:0000259" key="3">
    <source>
        <dbReference type="Pfam" id="PF07484"/>
    </source>
</evidence>
<keyword evidence="2" id="KW-1161">Viral attachment to host cell</keyword>
<dbReference type="Proteomes" id="UP001304813">
    <property type="component" value="Segment"/>
</dbReference>
<dbReference type="SUPFAM" id="SSF88874">
    <property type="entry name" value="Receptor-binding domain of short tail fibre protein gp12"/>
    <property type="match status" value="1"/>
</dbReference>
<dbReference type="InterPro" id="IPR051934">
    <property type="entry name" value="Phage_Tail_Fiber_Structural"/>
</dbReference>
<name>A0AA86IYA6_9CAUD</name>
<dbReference type="Pfam" id="PF07484">
    <property type="entry name" value="Collar"/>
    <property type="match status" value="1"/>
</dbReference>
<keyword evidence="1" id="KW-1227">Viral tail protein</keyword>
<proteinExistence type="predicted"/>
<dbReference type="PANTHER" id="PTHR35191:SF1">
    <property type="entry name" value="PROPHAGE SIDE TAIL FIBER PROTEIN HOMOLOG STFQ-RELATED"/>
    <property type="match status" value="1"/>
</dbReference>
<feature type="domain" description="Phage tail collar" evidence="3">
    <location>
        <begin position="229"/>
        <end position="276"/>
    </location>
</feature>
<keyword evidence="1" id="KW-0946">Virion</keyword>
<evidence type="ECO:0000313" key="4">
    <source>
        <dbReference type="EMBL" id="BES79829.1"/>
    </source>
</evidence>
<dbReference type="GO" id="GO:0019062">
    <property type="term" value="P:virion attachment to host cell"/>
    <property type="evidence" value="ECO:0007669"/>
    <property type="project" value="UniProtKB-KW"/>
</dbReference>
<accession>A0AA86IYA6</accession>
<keyword evidence="2" id="KW-1160">Virus entry into host cell</keyword>
<organism evidence="4 5">
    <name type="scientific">Yersinia phage vB_Yru_GN1</name>
    <dbReference type="NCBI Taxonomy" id="3074381"/>
    <lineage>
        <taxon>Viruses</taxon>
        <taxon>Duplodnaviria</taxon>
        <taxon>Heunggongvirae</taxon>
        <taxon>Uroviricota</taxon>
        <taxon>Caudoviricetes</taxon>
        <taxon>Caudoviricetes incertae sedis</taxon>
        <taxon>Sepahanvirus</taxon>
        <taxon>Sepahanvirus vB-Yru-GN1</taxon>
    </lineage>
</organism>
<keyword evidence="5" id="KW-1185">Reference proteome</keyword>